<accession>A0ABY8A758</accession>
<protein>
    <submittedName>
        <fullName evidence="2">Uncharacterized protein</fullName>
    </submittedName>
</protein>
<reference evidence="2 3" key="1">
    <citation type="submission" date="2022-03" db="EMBL/GenBank/DDBJ databases">
        <title>Streptomyces yunnanensis P86,complete genome.</title>
        <authorList>
            <person name="Chen S."/>
            <person name="Zhang Q."/>
        </authorList>
    </citation>
    <scope>NUCLEOTIDE SEQUENCE [LARGE SCALE GENOMIC DNA]</scope>
    <source>
        <strain evidence="2 3">P86</strain>
    </source>
</reference>
<name>A0ABY8A758_9ACTN</name>
<dbReference type="Proteomes" id="UP001218629">
    <property type="component" value="Chromosome"/>
</dbReference>
<keyword evidence="3" id="KW-1185">Reference proteome</keyword>
<gene>
    <name evidence="2" type="ORF">MOV08_09760</name>
</gene>
<evidence type="ECO:0000313" key="3">
    <source>
        <dbReference type="Proteomes" id="UP001218629"/>
    </source>
</evidence>
<sequence>MEFPRGHDHTAARARFDHPATHLDPRFQCTRAVDRGVQDASQHGTIVIPEADAAIGEHFTVTIGNFGNLAALALGNPGNHGAEEKEREPCCAARSPPPSR</sequence>
<feature type="region of interest" description="Disordered" evidence="1">
    <location>
        <begin position="75"/>
        <end position="100"/>
    </location>
</feature>
<dbReference type="RefSeq" id="WP_275307066.1">
    <property type="nucleotide sequence ID" value="NZ_CP095749.1"/>
</dbReference>
<organism evidence="2 3">
    <name type="scientific">Streptomyces yunnanensis</name>
    <dbReference type="NCBI Taxonomy" id="156453"/>
    <lineage>
        <taxon>Bacteria</taxon>
        <taxon>Bacillati</taxon>
        <taxon>Actinomycetota</taxon>
        <taxon>Actinomycetes</taxon>
        <taxon>Kitasatosporales</taxon>
        <taxon>Streptomycetaceae</taxon>
        <taxon>Streptomyces</taxon>
    </lineage>
</organism>
<proteinExistence type="predicted"/>
<evidence type="ECO:0000313" key="2">
    <source>
        <dbReference type="EMBL" id="WEB39527.1"/>
    </source>
</evidence>
<evidence type="ECO:0000256" key="1">
    <source>
        <dbReference type="SAM" id="MobiDB-lite"/>
    </source>
</evidence>
<dbReference type="EMBL" id="CP095749">
    <property type="protein sequence ID" value="WEB39527.1"/>
    <property type="molecule type" value="Genomic_DNA"/>
</dbReference>